<dbReference type="Proteomes" id="UP000006860">
    <property type="component" value="Chromosome"/>
</dbReference>
<dbReference type="InterPro" id="IPR004652">
    <property type="entry name" value="DusB-like"/>
</dbReference>
<dbReference type="PANTHER" id="PTHR45846">
    <property type="entry name" value="TRNA-DIHYDROURIDINE(47) SYNTHASE [NAD(P)(+)]-LIKE"/>
    <property type="match status" value="1"/>
</dbReference>
<dbReference type="PROSITE" id="PS01136">
    <property type="entry name" value="UPF0034"/>
    <property type="match status" value="1"/>
</dbReference>
<keyword evidence="8" id="KW-0694">RNA-binding</keyword>
<dbReference type="Gene3D" id="3.20.20.70">
    <property type="entry name" value="Aldolase class I"/>
    <property type="match status" value="1"/>
</dbReference>
<dbReference type="GO" id="GO:0050660">
    <property type="term" value="F:flavin adenine dinucleotide binding"/>
    <property type="evidence" value="ECO:0007669"/>
    <property type="project" value="InterPro"/>
</dbReference>
<evidence type="ECO:0000256" key="3">
    <source>
        <dbReference type="ARBA" id="ARBA00022555"/>
    </source>
</evidence>
<evidence type="ECO:0000256" key="6">
    <source>
        <dbReference type="ARBA" id="ARBA00022694"/>
    </source>
</evidence>
<feature type="binding site" evidence="14">
    <location>
        <position position="99"/>
    </location>
    <ligand>
        <name>FMN</name>
        <dbReference type="ChEBI" id="CHEBI:58210"/>
    </ligand>
</feature>
<keyword evidence="14" id="KW-0547">Nucleotide-binding</keyword>
<dbReference type="PANTHER" id="PTHR45846:SF1">
    <property type="entry name" value="TRNA-DIHYDROURIDINE(47) SYNTHASE [NAD(P)(+)]-LIKE"/>
    <property type="match status" value="1"/>
</dbReference>
<evidence type="ECO:0000256" key="8">
    <source>
        <dbReference type="ARBA" id="ARBA00022884"/>
    </source>
</evidence>
<dbReference type="InterPro" id="IPR001269">
    <property type="entry name" value="DUS_fam"/>
</dbReference>
<feature type="domain" description="DUS-like FMN-binding" evidence="15">
    <location>
        <begin position="42"/>
        <end position="345"/>
    </location>
</feature>
<dbReference type="EMBL" id="CP002546">
    <property type="protein sequence ID" value="ADY58273.1"/>
    <property type="molecule type" value="Genomic_DNA"/>
</dbReference>
<keyword evidence="9 12" id="KW-0560">Oxidoreductase</keyword>
<dbReference type="EC" id="1.3.1.-" evidence="12"/>
<gene>
    <name evidence="16" type="ordered locus">Plabr_0646</name>
</gene>
<evidence type="ECO:0000256" key="4">
    <source>
        <dbReference type="ARBA" id="ARBA00022630"/>
    </source>
</evidence>
<evidence type="ECO:0000256" key="13">
    <source>
        <dbReference type="PIRSR" id="PIRSR006621-1"/>
    </source>
</evidence>
<dbReference type="RefSeq" id="WP_013627016.1">
    <property type="nucleotide sequence ID" value="NC_015174.1"/>
</dbReference>
<evidence type="ECO:0000313" key="17">
    <source>
        <dbReference type="Proteomes" id="UP000006860"/>
    </source>
</evidence>
<evidence type="ECO:0000256" key="1">
    <source>
        <dbReference type="ARBA" id="ARBA00001917"/>
    </source>
</evidence>
<keyword evidence="17" id="KW-1185">Reference proteome</keyword>
<protein>
    <recommendedName>
        <fullName evidence="12">tRNA-dihydrouridine synthase</fullName>
        <ecNumber evidence="12">1.3.1.-</ecNumber>
    </recommendedName>
</protein>
<dbReference type="AlphaFoldDB" id="F0SFY4"/>
<evidence type="ECO:0000256" key="10">
    <source>
        <dbReference type="ARBA" id="ARBA00048205"/>
    </source>
</evidence>
<comment type="similarity">
    <text evidence="12">Belongs to the dus family.</text>
</comment>
<evidence type="ECO:0000256" key="7">
    <source>
        <dbReference type="ARBA" id="ARBA00022857"/>
    </source>
</evidence>
<dbReference type="InterPro" id="IPR013785">
    <property type="entry name" value="Aldolase_TIM"/>
</dbReference>
<dbReference type="HOGENOM" id="CLU_013299_0_3_0"/>
<sequence length="376" mass="41167">MSSVLPDPPAPELIDGRFYFPPPASRPPLKIGALTLPSRYCLSPLAKYTNLPFRLVVRACGGLGLGTCDLVNARALMAGSSKSLALIRTEPEDTPFAVQIFGSDPAYMRDAAQYLEGLGTVDAIDINMGCPVDHVTKNGAGAGMMCERDKTCQLVQTVVEATRLPVTVKMRLGWDDTQLTAPRFAREFEQIGIKAVAIHGRTRAQGFKGSVDLGGIRRVVEAVESIPVIGNGDVRTIPDAARMFERTGCHAVSVGRGALANPWIFRQLAQWEQDGWYDPPGNFEQRLDLVLKQFEYHAELDGEKYGLIAYRRTVHWYLKAMRVKAALRDQVQHASNAAEFNAAIREIVAAGPVEGTRTGMLPELQVPVPSGPVERW</sequence>
<comment type="catalytic activity">
    <reaction evidence="10">
        <text>a 5,6-dihydrouridine in tRNA + NADP(+) = a uridine in tRNA + NADPH + H(+)</text>
        <dbReference type="Rhea" id="RHEA:23624"/>
        <dbReference type="Rhea" id="RHEA-COMP:13339"/>
        <dbReference type="Rhea" id="RHEA-COMP:13887"/>
        <dbReference type="ChEBI" id="CHEBI:15378"/>
        <dbReference type="ChEBI" id="CHEBI:57783"/>
        <dbReference type="ChEBI" id="CHEBI:58349"/>
        <dbReference type="ChEBI" id="CHEBI:65315"/>
        <dbReference type="ChEBI" id="CHEBI:74443"/>
    </reaction>
</comment>
<feature type="active site" description="Proton donor" evidence="13">
    <location>
        <position position="130"/>
    </location>
</feature>
<evidence type="ECO:0000259" key="15">
    <source>
        <dbReference type="Pfam" id="PF01207"/>
    </source>
</evidence>
<dbReference type="STRING" id="756272.Plabr_0646"/>
<dbReference type="Pfam" id="PF01207">
    <property type="entry name" value="Dus"/>
    <property type="match status" value="1"/>
</dbReference>
<feature type="binding site" evidence="14">
    <location>
        <position position="169"/>
    </location>
    <ligand>
        <name>FMN</name>
        <dbReference type="ChEBI" id="CHEBI:58210"/>
    </ligand>
</feature>
<keyword evidence="3" id="KW-0820">tRNA-binding</keyword>
<keyword evidence="6 12" id="KW-0819">tRNA processing</keyword>
<proteinExistence type="inferred from homology"/>
<evidence type="ECO:0000256" key="9">
    <source>
        <dbReference type="ARBA" id="ARBA00023002"/>
    </source>
</evidence>
<evidence type="ECO:0000256" key="14">
    <source>
        <dbReference type="PIRSR" id="PIRSR006621-2"/>
    </source>
</evidence>
<feature type="binding site" evidence="14">
    <location>
        <position position="199"/>
    </location>
    <ligand>
        <name>FMN</name>
        <dbReference type="ChEBI" id="CHEBI:58210"/>
    </ligand>
</feature>
<dbReference type="PIRSF" id="PIRSF006621">
    <property type="entry name" value="Dus"/>
    <property type="match status" value="1"/>
</dbReference>
<dbReference type="KEGG" id="pbs:Plabr_0646"/>
<keyword evidence="7" id="KW-0521">NADP</keyword>
<accession>F0SFY4</accession>
<evidence type="ECO:0000256" key="12">
    <source>
        <dbReference type="PIRNR" id="PIRNR006621"/>
    </source>
</evidence>
<feature type="binding site" evidence="14">
    <location>
        <begin position="255"/>
        <end position="256"/>
    </location>
    <ligand>
        <name>FMN</name>
        <dbReference type="ChEBI" id="CHEBI:58210"/>
    </ligand>
</feature>
<dbReference type="InterPro" id="IPR018517">
    <property type="entry name" value="tRNA_hU_synthase_CS"/>
</dbReference>
<evidence type="ECO:0000256" key="2">
    <source>
        <dbReference type="ARBA" id="ARBA00002790"/>
    </source>
</evidence>
<dbReference type="GO" id="GO:0017150">
    <property type="term" value="F:tRNA dihydrouridine synthase activity"/>
    <property type="evidence" value="ECO:0007669"/>
    <property type="project" value="InterPro"/>
</dbReference>
<dbReference type="CDD" id="cd02801">
    <property type="entry name" value="DUS_like_FMN"/>
    <property type="match status" value="1"/>
</dbReference>
<name>F0SFY4_RUBBR</name>
<evidence type="ECO:0000313" key="16">
    <source>
        <dbReference type="EMBL" id="ADY58273.1"/>
    </source>
</evidence>
<dbReference type="GO" id="GO:0000049">
    <property type="term" value="F:tRNA binding"/>
    <property type="evidence" value="ECO:0007669"/>
    <property type="project" value="UniProtKB-KW"/>
</dbReference>
<organism evidence="16 17">
    <name type="scientific">Rubinisphaera brasiliensis (strain ATCC 49424 / DSM 5305 / JCM 21570 / IAM 15109 / NBRC 103401 / IFAM 1448)</name>
    <name type="common">Planctomyces brasiliensis</name>
    <dbReference type="NCBI Taxonomy" id="756272"/>
    <lineage>
        <taxon>Bacteria</taxon>
        <taxon>Pseudomonadati</taxon>
        <taxon>Planctomycetota</taxon>
        <taxon>Planctomycetia</taxon>
        <taxon>Planctomycetales</taxon>
        <taxon>Planctomycetaceae</taxon>
        <taxon>Rubinisphaera</taxon>
    </lineage>
</organism>
<comment type="cofactor">
    <cofactor evidence="1 12 14">
        <name>FMN</name>
        <dbReference type="ChEBI" id="CHEBI:58210"/>
    </cofactor>
</comment>
<evidence type="ECO:0000256" key="11">
    <source>
        <dbReference type="ARBA" id="ARBA00048802"/>
    </source>
</evidence>
<comment type="catalytic activity">
    <reaction evidence="11">
        <text>a 5,6-dihydrouridine in tRNA + NAD(+) = a uridine in tRNA + NADH + H(+)</text>
        <dbReference type="Rhea" id="RHEA:54452"/>
        <dbReference type="Rhea" id="RHEA-COMP:13339"/>
        <dbReference type="Rhea" id="RHEA-COMP:13887"/>
        <dbReference type="ChEBI" id="CHEBI:15378"/>
        <dbReference type="ChEBI" id="CHEBI:57540"/>
        <dbReference type="ChEBI" id="CHEBI:57945"/>
        <dbReference type="ChEBI" id="CHEBI:65315"/>
        <dbReference type="ChEBI" id="CHEBI:74443"/>
    </reaction>
</comment>
<dbReference type="InterPro" id="IPR035587">
    <property type="entry name" value="DUS-like_FMN-bd"/>
</dbReference>
<reference evidence="17" key="1">
    <citation type="submission" date="2011-02" db="EMBL/GenBank/DDBJ databases">
        <title>The complete genome of Planctomyces brasiliensis DSM 5305.</title>
        <authorList>
            <person name="Lucas S."/>
            <person name="Copeland A."/>
            <person name="Lapidus A."/>
            <person name="Bruce D."/>
            <person name="Goodwin L."/>
            <person name="Pitluck S."/>
            <person name="Kyrpides N."/>
            <person name="Mavromatis K."/>
            <person name="Pagani I."/>
            <person name="Ivanova N."/>
            <person name="Ovchinnikova G."/>
            <person name="Lu M."/>
            <person name="Detter J.C."/>
            <person name="Han C."/>
            <person name="Land M."/>
            <person name="Hauser L."/>
            <person name="Markowitz V."/>
            <person name="Cheng J.-F."/>
            <person name="Hugenholtz P."/>
            <person name="Woyke T."/>
            <person name="Wu D."/>
            <person name="Tindall B."/>
            <person name="Pomrenke H.G."/>
            <person name="Brambilla E."/>
            <person name="Klenk H.-P."/>
            <person name="Eisen J.A."/>
        </authorList>
    </citation>
    <scope>NUCLEOTIDE SEQUENCE [LARGE SCALE GENOMIC DNA]</scope>
    <source>
        <strain evidence="17">ATCC 49424 / DSM 5305 / JCM 21570 / IAM 15109 / NBRC 103401 / IFAM 1448</strain>
    </source>
</reference>
<keyword evidence="5 12" id="KW-0288">FMN</keyword>
<comment type="function">
    <text evidence="2 12">Catalyzes the synthesis of 5,6-dihydrouridine (D), a modified base found in the D-loop of most tRNAs, via the reduction of the C5-C6 double bond in target uridines.</text>
</comment>
<dbReference type="InterPro" id="IPR024036">
    <property type="entry name" value="tRNA-dHydroUridine_Synthase_C"/>
</dbReference>
<dbReference type="NCBIfam" id="TIGR00737">
    <property type="entry name" value="nifR3_yhdG"/>
    <property type="match status" value="1"/>
</dbReference>
<evidence type="ECO:0000256" key="5">
    <source>
        <dbReference type="ARBA" id="ARBA00022643"/>
    </source>
</evidence>
<dbReference type="Gene3D" id="1.10.1200.80">
    <property type="entry name" value="Putative flavin oxidoreducatase, domain 2"/>
    <property type="match status" value="1"/>
</dbReference>
<dbReference type="SUPFAM" id="SSF51395">
    <property type="entry name" value="FMN-linked oxidoreductases"/>
    <property type="match status" value="1"/>
</dbReference>
<dbReference type="eggNOG" id="COG0042">
    <property type="taxonomic scope" value="Bacteria"/>
</dbReference>
<dbReference type="OrthoDB" id="9764501at2"/>
<keyword evidence="4 12" id="KW-0285">Flavoprotein</keyword>